<dbReference type="GeneID" id="34607890"/>
<dbReference type="EMBL" id="KV878336">
    <property type="protein sequence ID" value="OJJ51719.1"/>
    <property type="molecule type" value="Genomic_DNA"/>
</dbReference>
<keyword evidence="1" id="KW-0812">Transmembrane</keyword>
<proteinExistence type="predicted"/>
<reference evidence="3" key="1">
    <citation type="journal article" date="2017" name="Genome Biol.">
        <title>Comparative genomics reveals high biological diversity and specific adaptations in the industrially and medically important fungal genus Aspergillus.</title>
        <authorList>
            <person name="de Vries R.P."/>
            <person name="Riley R."/>
            <person name="Wiebenga A."/>
            <person name="Aguilar-Osorio G."/>
            <person name="Amillis S."/>
            <person name="Uchima C.A."/>
            <person name="Anderluh G."/>
            <person name="Asadollahi M."/>
            <person name="Askin M."/>
            <person name="Barry K."/>
            <person name="Battaglia E."/>
            <person name="Bayram O."/>
            <person name="Benocci T."/>
            <person name="Braus-Stromeyer S.A."/>
            <person name="Caldana C."/>
            <person name="Canovas D."/>
            <person name="Cerqueira G.C."/>
            <person name="Chen F."/>
            <person name="Chen W."/>
            <person name="Choi C."/>
            <person name="Clum A."/>
            <person name="Dos Santos R.A."/>
            <person name="Damasio A.R."/>
            <person name="Diallinas G."/>
            <person name="Emri T."/>
            <person name="Fekete E."/>
            <person name="Flipphi M."/>
            <person name="Freyberg S."/>
            <person name="Gallo A."/>
            <person name="Gournas C."/>
            <person name="Habgood R."/>
            <person name="Hainaut M."/>
            <person name="Harispe M.L."/>
            <person name="Henrissat B."/>
            <person name="Hilden K.S."/>
            <person name="Hope R."/>
            <person name="Hossain A."/>
            <person name="Karabika E."/>
            <person name="Karaffa L."/>
            <person name="Karanyi Z."/>
            <person name="Krasevec N."/>
            <person name="Kuo A."/>
            <person name="Kusch H."/>
            <person name="LaButti K."/>
            <person name="Lagendijk E.L."/>
            <person name="Lapidus A."/>
            <person name="Levasseur A."/>
            <person name="Lindquist E."/>
            <person name="Lipzen A."/>
            <person name="Logrieco A.F."/>
            <person name="MacCabe A."/>
            <person name="Maekelae M.R."/>
            <person name="Malavazi I."/>
            <person name="Melin P."/>
            <person name="Meyer V."/>
            <person name="Mielnichuk N."/>
            <person name="Miskei M."/>
            <person name="Molnar A.P."/>
            <person name="Mule G."/>
            <person name="Ngan C.Y."/>
            <person name="Orejas M."/>
            <person name="Orosz E."/>
            <person name="Ouedraogo J.P."/>
            <person name="Overkamp K.M."/>
            <person name="Park H.-S."/>
            <person name="Perrone G."/>
            <person name="Piumi F."/>
            <person name="Punt P.J."/>
            <person name="Ram A.F."/>
            <person name="Ramon A."/>
            <person name="Rauscher S."/>
            <person name="Record E."/>
            <person name="Riano-Pachon D.M."/>
            <person name="Robert V."/>
            <person name="Roehrig J."/>
            <person name="Ruller R."/>
            <person name="Salamov A."/>
            <person name="Salih N.S."/>
            <person name="Samson R.A."/>
            <person name="Sandor E."/>
            <person name="Sanguinetti M."/>
            <person name="Schuetze T."/>
            <person name="Sepcic K."/>
            <person name="Shelest E."/>
            <person name="Sherlock G."/>
            <person name="Sophianopoulou V."/>
            <person name="Squina F.M."/>
            <person name="Sun H."/>
            <person name="Susca A."/>
            <person name="Todd R.B."/>
            <person name="Tsang A."/>
            <person name="Unkles S.E."/>
            <person name="van de Wiele N."/>
            <person name="van Rossen-Uffink D."/>
            <person name="Oliveira J.V."/>
            <person name="Vesth T.C."/>
            <person name="Visser J."/>
            <person name="Yu J.-H."/>
            <person name="Zhou M."/>
            <person name="Andersen M.R."/>
            <person name="Archer D.B."/>
            <person name="Baker S.E."/>
            <person name="Benoit I."/>
            <person name="Brakhage A.A."/>
            <person name="Braus G.H."/>
            <person name="Fischer R."/>
            <person name="Frisvad J.C."/>
            <person name="Goldman G.H."/>
            <person name="Houbraken J."/>
            <person name="Oakley B."/>
            <person name="Pocsi I."/>
            <person name="Scazzocchio C."/>
            <person name="Seiboth B."/>
            <person name="vanKuyk P.A."/>
            <person name="Wortman J."/>
            <person name="Dyer P.S."/>
            <person name="Grigoriev I.V."/>
        </authorList>
    </citation>
    <scope>NUCLEOTIDE SEQUENCE [LARGE SCALE GENOMIC DNA]</scope>
    <source>
        <strain evidence="3">CBS 506.65</strain>
    </source>
</reference>
<protein>
    <submittedName>
        <fullName evidence="2">Uncharacterized protein</fullName>
    </submittedName>
</protein>
<feature type="transmembrane region" description="Helical" evidence="1">
    <location>
        <begin position="47"/>
        <end position="72"/>
    </location>
</feature>
<accession>A0A1L9SX32</accession>
<name>A0A1L9SX32_9EURO</name>
<keyword evidence="1" id="KW-0472">Membrane</keyword>
<evidence type="ECO:0000256" key="1">
    <source>
        <dbReference type="SAM" id="Phobius"/>
    </source>
</evidence>
<gene>
    <name evidence="2" type="ORF">ASPZODRAFT_12532</name>
</gene>
<dbReference type="Proteomes" id="UP000184188">
    <property type="component" value="Unassembled WGS sequence"/>
</dbReference>
<sequence length="83" mass="9625">MAAVRDSGFWRRFSLAVHMDEAKAADKETFLSDYWIDRQQQKTRRSYCCGCAIAFLISFFIAAAVIVIWWFASHNWLKQGTKG</sequence>
<dbReference type="RefSeq" id="XP_022586229.1">
    <property type="nucleotide sequence ID" value="XM_022721425.1"/>
</dbReference>
<keyword evidence="1" id="KW-1133">Transmembrane helix</keyword>
<evidence type="ECO:0000313" key="3">
    <source>
        <dbReference type="Proteomes" id="UP000184188"/>
    </source>
</evidence>
<keyword evidence="3" id="KW-1185">Reference proteome</keyword>
<evidence type="ECO:0000313" key="2">
    <source>
        <dbReference type="EMBL" id="OJJ51719.1"/>
    </source>
</evidence>
<dbReference type="VEuPathDB" id="FungiDB:ASPZODRAFT_12532"/>
<dbReference type="AlphaFoldDB" id="A0A1L9SX32"/>
<organism evidence="2 3">
    <name type="scientific">Penicilliopsis zonata CBS 506.65</name>
    <dbReference type="NCBI Taxonomy" id="1073090"/>
    <lineage>
        <taxon>Eukaryota</taxon>
        <taxon>Fungi</taxon>
        <taxon>Dikarya</taxon>
        <taxon>Ascomycota</taxon>
        <taxon>Pezizomycotina</taxon>
        <taxon>Eurotiomycetes</taxon>
        <taxon>Eurotiomycetidae</taxon>
        <taxon>Eurotiales</taxon>
        <taxon>Aspergillaceae</taxon>
        <taxon>Penicilliopsis</taxon>
    </lineage>
</organism>
<dbReference type="OrthoDB" id="5353310at2759"/>